<keyword evidence="1" id="KW-0175">Coiled coil</keyword>
<accession>A0ABZ3IIW2</accession>
<sequence>MLFLDVPFQEKDEAKALGAKWNAEKKKWYVPDEIDDKLFAKWTDFKSIKNNSFDRRKLQLENILRKIEENKKFLNAKKKMIVIELVPKTAWCSNLRSELTREEWEQIREKTFKAAGYVCEICGARKTGNFLECHERWEYDSRYRVQKLIKTVSLCSDCHESTHMGLANKNGRYQEARAHLTKVNNWDIATADEHFDKAGDEWIKRNKINWKLDARWLLDFVPVSQATTKKILNYANGLIKRKIVTDF</sequence>
<dbReference type="EMBL" id="CP155573">
    <property type="protein sequence ID" value="XFO65313.1"/>
    <property type="molecule type" value="Genomic_DNA"/>
</dbReference>
<reference evidence="3" key="1">
    <citation type="submission" date="2024-05" db="EMBL/GenBank/DDBJ databases">
        <title>Isolation and characterization of Sporomusa carbonis sp. nov., a carboxydotrophic hydrogenogen in the genus of Sporomusa isolated from a charcoal burning pile.</title>
        <authorList>
            <person name="Boeer T."/>
            <person name="Rosenbaum F."/>
            <person name="Eysell L."/>
            <person name="Mueller V."/>
            <person name="Daniel R."/>
            <person name="Poehlein A."/>
        </authorList>
    </citation>
    <scope>NUCLEOTIDE SEQUENCE [LARGE SCALE GENOMIC DNA]</scope>
    <source>
        <strain evidence="3">DSM 10669</strain>
    </source>
</reference>
<organism evidence="3 4">
    <name type="scientific">Sporomusa silvacetica DSM 10669</name>
    <dbReference type="NCBI Taxonomy" id="1123289"/>
    <lineage>
        <taxon>Bacteria</taxon>
        <taxon>Bacillati</taxon>
        <taxon>Bacillota</taxon>
        <taxon>Negativicutes</taxon>
        <taxon>Selenomonadales</taxon>
        <taxon>Sporomusaceae</taxon>
        <taxon>Sporomusa</taxon>
    </lineage>
</organism>
<proteinExistence type="predicted"/>
<keyword evidence="4" id="KW-1185">Reference proteome</keyword>
<feature type="domain" description="DUF5710" evidence="2">
    <location>
        <begin position="2"/>
        <end position="43"/>
    </location>
</feature>
<dbReference type="Pfam" id="PF18974">
    <property type="entry name" value="DUF5710"/>
    <property type="match status" value="1"/>
</dbReference>
<feature type="coiled-coil region" evidence="1">
    <location>
        <begin position="50"/>
        <end position="77"/>
    </location>
</feature>
<name>A0ABZ3IIW2_9FIRM</name>
<gene>
    <name evidence="3" type="ORF">SPSIL_014220</name>
</gene>
<evidence type="ECO:0000313" key="4">
    <source>
        <dbReference type="Proteomes" id="UP000216752"/>
    </source>
</evidence>
<dbReference type="RefSeq" id="WP_094603386.1">
    <property type="nucleotide sequence ID" value="NZ_CP155573.1"/>
</dbReference>
<evidence type="ECO:0000259" key="2">
    <source>
        <dbReference type="Pfam" id="PF18974"/>
    </source>
</evidence>
<evidence type="ECO:0000313" key="3">
    <source>
        <dbReference type="EMBL" id="XFO65313.1"/>
    </source>
</evidence>
<dbReference type="InterPro" id="IPR043764">
    <property type="entry name" value="DUF5710"/>
</dbReference>
<protein>
    <recommendedName>
        <fullName evidence="2">DUF5710 domain-containing protein</fullName>
    </recommendedName>
</protein>
<dbReference type="Proteomes" id="UP000216752">
    <property type="component" value="Chromosome"/>
</dbReference>
<evidence type="ECO:0000256" key="1">
    <source>
        <dbReference type="SAM" id="Coils"/>
    </source>
</evidence>